<dbReference type="Proteomes" id="UP000204551">
    <property type="component" value="Chromosome"/>
</dbReference>
<dbReference type="Gene3D" id="2.60.40.10">
    <property type="entry name" value="Immunoglobulins"/>
    <property type="match status" value="1"/>
</dbReference>
<accession>A0A221V2F1</accession>
<evidence type="ECO:0000313" key="3">
    <source>
        <dbReference type="Proteomes" id="UP000204551"/>
    </source>
</evidence>
<sequence>MNPLKDSLVAIISLFLFQVIIFGCSSDSNENVEVESVILLSPKSLNLTENGSGTLTLSIVPSLETAWEIISKPDWISINSLSGTFKGVATTLDVYPVTNGLNPGEYSGIIKFTSNGLEAEANVTLRIIEKAAMSLSKGILSFGYFEDEKNFYVKNEGNVGLEWSATLAESYISITPQNSSLNPGDSIMVNAVLDRSTLPTTIDELELSISNNKDQIIKIPLAYKNYKEEKWLIGGEIVDAEFDRINDQLIAVSTGPNELHKISPASKSMETLQLNITPTCVSVSNDGNFAVVGHDARISYVDLNNMQLINIYDVATDVFDIVLAPNNWAYAFPRSGQWERIHCVDLNTGVETTSTGNQIREGTKAKLHPSGEYIYGSDNGVSPSDVEKYDITGGTADYLYDSPYHGDYSFDGNIWMSDSGDKLVSRSRNIFKLSTDQATDIRYNGQLIGNQKIATLDIHTVANKMYVVMETGTIYQEVPSNTINIFDATYHEMIGTILLPGYLTPDGQGDGLIYDSEAYFGFFNNAGTAFYSLLKAPEEAGLGSAWSLASVLVD</sequence>
<gene>
    <name evidence="2" type="ORF">AREALGSMS7_04370</name>
</gene>
<dbReference type="InterPro" id="IPR024361">
    <property type="entry name" value="BACON"/>
</dbReference>
<dbReference type="AlphaFoldDB" id="A0A221V2F1"/>
<dbReference type="EMBL" id="CP022515">
    <property type="protein sequence ID" value="ASO07772.1"/>
    <property type="molecule type" value="Genomic_DNA"/>
</dbReference>
<feature type="domain" description="BACON" evidence="1">
    <location>
        <begin position="40"/>
        <end position="112"/>
    </location>
</feature>
<evidence type="ECO:0000313" key="2">
    <source>
        <dbReference type="EMBL" id="ASO07772.1"/>
    </source>
</evidence>
<dbReference type="PROSITE" id="PS51257">
    <property type="entry name" value="PROKAR_LIPOPROTEIN"/>
    <property type="match status" value="1"/>
</dbReference>
<dbReference type="SUPFAM" id="SSF63829">
    <property type="entry name" value="Calcium-dependent phosphotriesterase"/>
    <property type="match status" value="1"/>
</dbReference>
<reference evidence="2 3" key="1">
    <citation type="submission" date="2017-07" db="EMBL/GenBank/DDBJ databases">
        <title>Genome Sequence of Arenibacter algicola Strain SMS7 Isolated from a culture of the Diatom Skeletonema marinoi.</title>
        <authorList>
            <person name="Topel M."/>
            <person name="Pinder M.I.M."/>
            <person name="Johansson O.N."/>
            <person name="Kourtchenko O."/>
            <person name="Godhe A."/>
            <person name="Clarke A.K."/>
        </authorList>
    </citation>
    <scope>NUCLEOTIDE SEQUENCE [LARGE SCALE GENOMIC DNA]</scope>
    <source>
        <strain evidence="2 3">SMS7</strain>
    </source>
</reference>
<dbReference type="InterPro" id="IPR015943">
    <property type="entry name" value="WD40/YVTN_repeat-like_dom_sf"/>
</dbReference>
<proteinExistence type="predicted"/>
<feature type="domain" description="BACON" evidence="1">
    <location>
        <begin position="134"/>
        <end position="201"/>
    </location>
</feature>
<protein>
    <recommendedName>
        <fullName evidence="1">BACON domain-containing protein</fullName>
    </recommendedName>
</protein>
<dbReference type="RefSeq" id="WP_093979999.1">
    <property type="nucleotide sequence ID" value="NZ_CP022515.1"/>
</dbReference>
<evidence type="ECO:0000259" key="1">
    <source>
        <dbReference type="Pfam" id="PF19190"/>
    </source>
</evidence>
<dbReference type="Pfam" id="PF19190">
    <property type="entry name" value="BACON_2"/>
    <property type="match status" value="2"/>
</dbReference>
<dbReference type="KEGG" id="aalg:AREALGSMS7_04370"/>
<name>A0A221V2F1_9FLAO</name>
<dbReference type="InterPro" id="IPR013783">
    <property type="entry name" value="Ig-like_fold"/>
</dbReference>
<organism evidence="2 3">
    <name type="scientific">Arenibacter algicola</name>
    <dbReference type="NCBI Taxonomy" id="616991"/>
    <lineage>
        <taxon>Bacteria</taxon>
        <taxon>Pseudomonadati</taxon>
        <taxon>Bacteroidota</taxon>
        <taxon>Flavobacteriia</taxon>
        <taxon>Flavobacteriales</taxon>
        <taxon>Flavobacteriaceae</taxon>
        <taxon>Arenibacter</taxon>
    </lineage>
</organism>
<dbReference type="Gene3D" id="2.130.10.10">
    <property type="entry name" value="YVTN repeat-like/Quinoprotein amine dehydrogenase"/>
    <property type="match status" value="1"/>
</dbReference>